<gene>
    <name evidence="1" type="ORF">FNY97_05475</name>
</gene>
<dbReference type="Gene3D" id="3.90.320.10">
    <property type="match status" value="1"/>
</dbReference>
<evidence type="ECO:0000313" key="1">
    <source>
        <dbReference type="EMBL" id="TRX62421.1"/>
    </source>
</evidence>
<dbReference type="InterPro" id="IPR011604">
    <property type="entry name" value="PDDEXK-like_dom_sf"/>
</dbReference>
<dbReference type="AlphaFoldDB" id="A0A553FYU0"/>
<organism evidence="1 2">
    <name type="scientific">Corynebacterium hiratae</name>
    <dbReference type="NCBI Taxonomy" id="3139423"/>
    <lineage>
        <taxon>Bacteria</taxon>
        <taxon>Bacillati</taxon>
        <taxon>Actinomycetota</taxon>
        <taxon>Actinomycetes</taxon>
        <taxon>Mycobacteriales</taxon>
        <taxon>Corynebacteriaceae</taxon>
        <taxon>Corynebacterium</taxon>
    </lineage>
</organism>
<reference evidence="1 2" key="1">
    <citation type="submission" date="2019-07" db="EMBL/GenBank/DDBJ databases">
        <title>Draft genome of C. aurimucosum strain 2274.</title>
        <authorList>
            <person name="Pacheco L.G.C."/>
            <person name="Aguiar E.R.G.R."/>
            <person name="Santos C.S."/>
            <person name="Rocha D.J.P.G."/>
            <person name="Sant'Anna L.O."/>
            <person name="Mattos-Guaraldi A.L."/>
            <person name="Santos L.S."/>
        </authorList>
    </citation>
    <scope>NUCLEOTIDE SEQUENCE [LARGE SCALE GENOMIC DNA]</scope>
    <source>
        <strain evidence="1 2">2274</strain>
    </source>
</reference>
<dbReference type="RefSeq" id="WP_144013336.1">
    <property type="nucleotide sequence ID" value="NZ_VKDK01000006.1"/>
</dbReference>
<evidence type="ECO:0008006" key="3">
    <source>
        <dbReference type="Google" id="ProtNLM"/>
    </source>
</evidence>
<dbReference type="EMBL" id="VKDK01000006">
    <property type="protein sequence ID" value="TRX62421.1"/>
    <property type="molecule type" value="Genomic_DNA"/>
</dbReference>
<dbReference type="Proteomes" id="UP000320443">
    <property type="component" value="Unassembled WGS sequence"/>
</dbReference>
<sequence length="334" mass="37848">MSHVIKHPPQPGTPEWREMITASKVPAMITDKTTGLYLGLGYHSAYEMYAQMKGEWEEELTPEKQAMFDDAHDAEDYAVNVWKRANPGWKTGKGEVAFSDPTLPFPNLVTLDRRASRGRARRIIEVKRPRVPRGVTDGWLVQVTFQMGVSKIYSADLVEVPVYGKPEIHRVPFDLDLFEVIVSDALRFHQRLQLGIPPEMEGSEHERHILSALNPVNDELPPHRIDESLMANLKSAWGELDAAQKRVNYLESVVAENMGKAPQAICDDRPVARRVNGRFSQARVPAEHKGLLKDESLMSLRFDAKKLKAAHPDVYEEALGAATYKFDRAEWKED</sequence>
<comment type="caution">
    <text evidence="1">The sequence shown here is derived from an EMBL/GenBank/DDBJ whole genome shotgun (WGS) entry which is preliminary data.</text>
</comment>
<name>A0A553FYU0_9CORY</name>
<accession>A0A553FYU0</accession>
<evidence type="ECO:0000313" key="2">
    <source>
        <dbReference type="Proteomes" id="UP000320443"/>
    </source>
</evidence>
<proteinExistence type="predicted"/>
<protein>
    <recommendedName>
        <fullName evidence="3">YqaJ viral recombinase domain-containing protein</fullName>
    </recommendedName>
</protein>
<keyword evidence="2" id="KW-1185">Reference proteome</keyword>